<dbReference type="Proteomes" id="UP000199024">
    <property type="component" value="Unassembled WGS sequence"/>
</dbReference>
<dbReference type="Pfam" id="PF07484">
    <property type="entry name" value="Collar"/>
    <property type="match status" value="1"/>
</dbReference>
<evidence type="ECO:0000313" key="2">
    <source>
        <dbReference type="EMBL" id="SFS07306.1"/>
    </source>
</evidence>
<dbReference type="RefSeq" id="WP_089837726.1">
    <property type="nucleotide sequence ID" value="NZ_FOZL01000001.1"/>
</dbReference>
<dbReference type="STRING" id="474950.SAMN05421771_1319"/>
<organism evidence="2 3">
    <name type="scientific">Granulicella pectinivorans</name>
    <dbReference type="NCBI Taxonomy" id="474950"/>
    <lineage>
        <taxon>Bacteria</taxon>
        <taxon>Pseudomonadati</taxon>
        <taxon>Acidobacteriota</taxon>
        <taxon>Terriglobia</taxon>
        <taxon>Terriglobales</taxon>
        <taxon>Acidobacteriaceae</taxon>
        <taxon>Granulicella</taxon>
    </lineage>
</organism>
<evidence type="ECO:0000313" key="3">
    <source>
        <dbReference type="Proteomes" id="UP000199024"/>
    </source>
</evidence>
<dbReference type="InterPro" id="IPR011083">
    <property type="entry name" value="Phage_tail_collar_dom"/>
</dbReference>
<dbReference type="AlphaFoldDB" id="A0A1I6LV68"/>
<keyword evidence="3" id="KW-1185">Reference proteome</keyword>
<protein>
    <submittedName>
        <fullName evidence="2">Microcystin-dependent protein</fullName>
    </submittedName>
</protein>
<sequence length="177" mass="18232">MSDQYLGEIRPAGFNFAPYGWALCAGQLVSIQQYSALFSLLGTQFGGNGTTNFALPNLQGSVLVGQGTLPSGNTYEMGESAGVAQVTLTQSEMPIHTHAPAANSGGGANTSPANSIWALESDSTGNACAAYAPPPPNVQLPVTLVQPNGGSQPLSVTQPTLVVNYIIALQGIFPQRP</sequence>
<proteinExistence type="predicted"/>
<dbReference type="EMBL" id="FOZL01000001">
    <property type="protein sequence ID" value="SFS07306.1"/>
    <property type="molecule type" value="Genomic_DNA"/>
</dbReference>
<dbReference type="OrthoDB" id="9810174at2"/>
<feature type="domain" description="Phage tail collar" evidence="1">
    <location>
        <begin position="7"/>
        <end position="62"/>
    </location>
</feature>
<dbReference type="SUPFAM" id="SSF88874">
    <property type="entry name" value="Receptor-binding domain of short tail fibre protein gp12"/>
    <property type="match status" value="1"/>
</dbReference>
<reference evidence="2 3" key="1">
    <citation type="submission" date="2016-10" db="EMBL/GenBank/DDBJ databases">
        <authorList>
            <person name="de Groot N.N."/>
        </authorList>
    </citation>
    <scope>NUCLEOTIDE SEQUENCE [LARGE SCALE GENOMIC DNA]</scope>
    <source>
        <strain evidence="2 3">DSM 21001</strain>
    </source>
</reference>
<gene>
    <name evidence="2" type="ORF">SAMN05421771_1319</name>
</gene>
<accession>A0A1I6LV68</accession>
<dbReference type="InterPro" id="IPR037053">
    <property type="entry name" value="Phage_tail_collar_dom_sf"/>
</dbReference>
<dbReference type="Gene3D" id="3.90.1340.10">
    <property type="entry name" value="Phage tail collar domain"/>
    <property type="match status" value="1"/>
</dbReference>
<evidence type="ECO:0000259" key="1">
    <source>
        <dbReference type="Pfam" id="PF07484"/>
    </source>
</evidence>
<name>A0A1I6LV68_9BACT</name>